<name>A0ABT0CXI0_9HYPH</name>
<dbReference type="Pfam" id="PF01979">
    <property type="entry name" value="Amidohydro_1"/>
    <property type="match status" value="1"/>
</dbReference>
<dbReference type="Proteomes" id="UP001522662">
    <property type="component" value="Unassembled WGS sequence"/>
</dbReference>
<protein>
    <submittedName>
        <fullName evidence="2">Amidohydrolase family protein</fullName>
    </submittedName>
</protein>
<comment type="caution">
    <text evidence="2">The sequence shown here is derived from an EMBL/GenBank/DDBJ whole genome shotgun (WGS) entry which is preliminary data.</text>
</comment>
<evidence type="ECO:0000259" key="1">
    <source>
        <dbReference type="Pfam" id="PF01979"/>
    </source>
</evidence>
<dbReference type="SUPFAM" id="SSF51338">
    <property type="entry name" value="Composite domain of metallo-dependent hydrolases"/>
    <property type="match status" value="1"/>
</dbReference>
<feature type="domain" description="Amidohydrolase-related" evidence="1">
    <location>
        <begin position="51"/>
        <end position="390"/>
    </location>
</feature>
<dbReference type="InterPro" id="IPR011059">
    <property type="entry name" value="Metal-dep_hydrolase_composite"/>
</dbReference>
<gene>
    <name evidence="2" type="ORF">MKJ03_05910</name>
</gene>
<keyword evidence="3" id="KW-1185">Reference proteome</keyword>
<dbReference type="SUPFAM" id="SSF51556">
    <property type="entry name" value="Metallo-dependent hydrolases"/>
    <property type="match status" value="1"/>
</dbReference>
<dbReference type="PANTHER" id="PTHR43668:SF2">
    <property type="entry name" value="ALLANTOINASE"/>
    <property type="match status" value="1"/>
</dbReference>
<proteinExistence type="predicted"/>
<organism evidence="2 3">
    <name type="scientific">Peteryoungia algae</name>
    <dbReference type="NCBI Taxonomy" id="2919917"/>
    <lineage>
        <taxon>Bacteria</taxon>
        <taxon>Pseudomonadati</taxon>
        <taxon>Pseudomonadota</taxon>
        <taxon>Alphaproteobacteria</taxon>
        <taxon>Hyphomicrobiales</taxon>
        <taxon>Rhizobiaceae</taxon>
        <taxon>Peteryoungia</taxon>
    </lineage>
</organism>
<accession>A0ABT0CXI0</accession>
<dbReference type="InterPro" id="IPR032466">
    <property type="entry name" value="Metal_Hydrolase"/>
</dbReference>
<dbReference type="InterPro" id="IPR006680">
    <property type="entry name" value="Amidohydro-rel"/>
</dbReference>
<dbReference type="Gene3D" id="2.30.40.10">
    <property type="entry name" value="Urease, subunit C, domain 1"/>
    <property type="match status" value="1"/>
</dbReference>
<dbReference type="InterPro" id="IPR050138">
    <property type="entry name" value="DHOase/Allantoinase_Hydrolase"/>
</dbReference>
<dbReference type="EMBL" id="JALAYX010000002">
    <property type="protein sequence ID" value="MCJ8237855.1"/>
    <property type="molecule type" value="Genomic_DNA"/>
</dbReference>
<keyword evidence="2" id="KW-0614">Plasmid</keyword>
<dbReference type="RefSeq" id="WP_245135574.1">
    <property type="nucleotide sequence ID" value="NZ_CP128477.1"/>
</dbReference>
<geneLocation type="plasmid" evidence="2">
    <name>unnamed</name>
</geneLocation>
<evidence type="ECO:0000313" key="2">
    <source>
        <dbReference type="EMBL" id="MCJ8237855.1"/>
    </source>
</evidence>
<reference evidence="2 3" key="1">
    <citation type="submission" date="2022-03" db="EMBL/GenBank/DDBJ databases">
        <title>Rhizobium SSM4.3 sp. nov., isolated from Sediment (Gouqi Island).</title>
        <authorList>
            <person name="Chen G."/>
        </authorList>
    </citation>
    <scope>NUCLEOTIDE SEQUENCE [LARGE SCALE GENOMIC DNA]</scope>
    <source>
        <strain evidence="2 3">SSM4.3</strain>
        <plasmid evidence="2">unnamed</plasmid>
    </source>
</reference>
<sequence>MSIDLVIRGRIVTPQMTIPNGWVAISGSLIHAVGEGDAPAAATVRDAGDAFVLPGIIDGQTHAGSYLGLPGIEPTTRSAIAGGVTTIVDMPYDNPTPLSAREHLDAKVEAVERFAHCDVALYGTVMPGQSVDEMRALAAGGVVAFKISAFESSPTRFPRIDAALALDLLEALSATDLPLGLHNEDQEIVRSRVSRARAEGRNGITAHSPSRPEVAELASTVHFLELAANAGGHAHIVHISTPRGFKLVDNYVQEGVRATGELCVHYLWFDPERDGEELGARMKVNPPIRPGQIDRLWRELIEGRIAFVSSDHSSWPIDNKFTDSIFDAGAGVPGMETLLPAFFTVAKERGVDAAHYCAEYLAERPARFFGLYPRKGALVPGADADITILAEGDDVWDASRAQDGLNWSPYDGRRFAARVAATYHAGRLAYDGRAVLNTPGSGRYLRRGESKWFPQDLTT</sequence>
<dbReference type="Gene3D" id="3.20.20.140">
    <property type="entry name" value="Metal-dependent hydrolases"/>
    <property type="match status" value="1"/>
</dbReference>
<dbReference type="PANTHER" id="PTHR43668">
    <property type="entry name" value="ALLANTOINASE"/>
    <property type="match status" value="1"/>
</dbReference>
<evidence type="ECO:0000313" key="3">
    <source>
        <dbReference type="Proteomes" id="UP001522662"/>
    </source>
</evidence>